<gene>
    <name evidence="6" type="ORF">DVH24_026916</name>
</gene>
<evidence type="ECO:0000313" key="6">
    <source>
        <dbReference type="EMBL" id="RXH84017.1"/>
    </source>
</evidence>
<evidence type="ECO:0000256" key="2">
    <source>
        <dbReference type="ARBA" id="ARBA00023125"/>
    </source>
</evidence>
<keyword evidence="2" id="KW-0238">DNA-binding</keyword>
<sequence length="622" mass="70638">MNLPAGYRFCPTDEELILYYLQPKVNGKEVPGQGNSPVFDFDLYGVMEPWDIWEKFKTKRENDLKLSNDLYCFTTLKLKTTEGTRICRTLPSGSKWNGENRPSEIKNSGSEDVIGHKKRFSYSKNGSDDQQDRWIMYEFDIDQKLVLEPKQENKIVLCMLRKKVNGSEKKRKHGDLEEEEMLGDNNMDISNGDSNYGDLDRKQVVPLETQEKQQCFLPNNAGYLIPQVQRPEVYDPLQKFHPQSIVYNVVHPQTPLQLEQVDFHGKRNWGLQHLHQGEETWKHKLLKTFISKNIQGRASGSEQKALQREESREYQSFMSCVDNVQALGADPEQSALPKEVNWRKQCSMPCLDSALHQAGENHQVQQSSQDNVANGSLINNNIPHCTKPVPPYGLTIDQVDHAGSGNVYGGFGAANNDDFAYTPWIKSFANELLRTNYVSRTESSPFMGEHDDHRAVPSKFNTEKLFKMTNSSSTSFFNVHRILKSVPRERVLYGTNSTKAWNYILVFVQPELIIFHLVLSGMPSSRGKKIGGSNYPHHAATINVRQLATQYSDEVTVLQQGGENHHVQCLVSQVNVANGSMPRCPTSVLQEAVMCMEDLVQLMMVSYIPVGGPIFCIRPLED</sequence>
<proteinExistence type="predicted"/>
<keyword evidence="7" id="KW-1185">Reference proteome</keyword>
<dbReference type="InterPro" id="IPR036093">
    <property type="entry name" value="NAC_dom_sf"/>
</dbReference>
<dbReference type="GO" id="GO:0006355">
    <property type="term" value="P:regulation of DNA-templated transcription"/>
    <property type="evidence" value="ECO:0007669"/>
    <property type="project" value="InterPro"/>
</dbReference>
<dbReference type="InterPro" id="IPR003441">
    <property type="entry name" value="NAC-dom"/>
</dbReference>
<dbReference type="PANTHER" id="PTHR31719:SF164">
    <property type="entry name" value="NAC DOMAIN-CONTAINING PROTEIN"/>
    <property type="match status" value="1"/>
</dbReference>
<evidence type="ECO:0000256" key="4">
    <source>
        <dbReference type="ARBA" id="ARBA00023242"/>
    </source>
</evidence>
<evidence type="ECO:0000256" key="3">
    <source>
        <dbReference type="ARBA" id="ARBA00023163"/>
    </source>
</evidence>
<dbReference type="EMBL" id="RDQH01000337">
    <property type="protein sequence ID" value="RXH84017.1"/>
    <property type="molecule type" value="Genomic_DNA"/>
</dbReference>
<dbReference type="GO" id="GO:0003677">
    <property type="term" value="F:DNA binding"/>
    <property type="evidence" value="ECO:0007669"/>
    <property type="project" value="UniProtKB-KW"/>
</dbReference>
<dbReference type="Pfam" id="PF02365">
    <property type="entry name" value="NAM"/>
    <property type="match status" value="1"/>
</dbReference>
<evidence type="ECO:0000256" key="1">
    <source>
        <dbReference type="ARBA" id="ARBA00023015"/>
    </source>
</evidence>
<evidence type="ECO:0000313" key="7">
    <source>
        <dbReference type="Proteomes" id="UP000290289"/>
    </source>
</evidence>
<dbReference type="PANTHER" id="PTHR31719">
    <property type="entry name" value="NAC TRANSCRIPTION FACTOR 56"/>
    <property type="match status" value="1"/>
</dbReference>
<evidence type="ECO:0000259" key="5">
    <source>
        <dbReference type="PROSITE" id="PS51005"/>
    </source>
</evidence>
<keyword evidence="4" id="KW-0539">Nucleus</keyword>
<reference evidence="6 7" key="1">
    <citation type="submission" date="2018-10" db="EMBL/GenBank/DDBJ databases">
        <title>A high-quality apple genome assembly.</title>
        <authorList>
            <person name="Hu J."/>
        </authorList>
    </citation>
    <scope>NUCLEOTIDE SEQUENCE [LARGE SCALE GENOMIC DNA]</scope>
    <source>
        <strain evidence="7">cv. HFTH1</strain>
        <tissue evidence="6">Young leaf</tissue>
    </source>
</reference>
<keyword evidence="1" id="KW-0805">Transcription regulation</keyword>
<dbReference type="Proteomes" id="UP000290289">
    <property type="component" value="Chromosome 11"/>
</dbReference>
<keyword evidence="3" id="KW-0804">Transcription</keyword>
<dbReference type="GO" id="GO:0048731">
    <property type="term" value="P:system development"/>
    <property type="evidence" value="ECO:0007669"/>
    <property type="project" value="TreeGrafter"/>
</dbReference>
<dbReference type="PROSITE" id="PS51005">
    <property type="entry name" value="NAC"/>
    <property type="match status" value="1"/>
</dbReference>
<dbReference type="Gene3D" id="2.170.150.80">
    <property type="entry name" value="NAC domain"/>
    <property type="match status" value="1"/>
</dbReference>
<comment type="caution">
    <text evidence="6">The sequence shown here is derived from an EMBL/GenBank/DDBJ whole genome shotgun (WGS) entry which is preliminary data.</text>
</comment>
<accession>A0A498IPN4</accession>
<organism evidence="6 7">
    <name type="scientific">Malus domestica</name>
    <name type="common">Apple</name>
    <name type="synonym">Pyrus malus</name>
    <dbReference type="NCBI Taxonomy" id="3750"/>
    <lineage>
        <taxon>Eukaryota</taxon>
        <taxon>Viridiplantae</taxon>
        <taxon>Streptophyta</taxon>
        <taxon>Embryophyta</taxon>
        <taxon>Tracheophyta</taxon>
        <taxon>Spermatophyta</taxon>
        <taxon>Magnoliopsida</taxon>
        <taxon>eudicotyledons</taxon>
        <taxon>Gunneridae</taxon>
        <taxon>Pentapetalae</taxon>
        <taxon>rosids</taxon>
        <taxon>fabids</taxon>
        <taxon>Rosales</taxon>
        <taxon>Rosaceae</taxon>
        <taxon>Amygdaloideae</taxon>
        <taxon>Maleae</taxon>
        <taxon>Malus</taxon>
    </lineage>
</organism>
<feature type="domain" description="NAC" evidence="5">
    <location>
        <begin position="3"/>
        <end position="163"/>
    </location>
</feature>
<protein>
    <recommendedName>
        <fullName evidence="5">NAC domain-containing protein</fullName>
    </recommendedName>
</protein>
<dbReference type="SUPFAM" id="SSF101941">
    <property type="entry name" value="NAC domain"/>
    <property type="match status" value="1"/>
</dbReference>
<dbReference type="AlphaFoldDB" id="A0A498IPN4"/>
<name>A0A498IPN4_MALDO</name>